<dbReference type="EMBL" id="LAZR01003057">
    <property type="protein sequence ID" value="KKN22487.1"/>
    <property type="molecule type" value="Genomic_DNA"/>
</dbReference>
<organism evidence="1">
    <name type="scientific">marine sediment metagenome</name>
    <dbReference type="NCBI Taxonomy" id="412755"/>
    <lineage>
        <taxon>unclassified sequences</taxon>
        <taxon>metagenomes</taxon>
        <taxon>ecological metagenomes</taxon>
    </lineage>
</organism>
<gene>
    <name evidence="1" type="ORF">LCGC14_0914700</name>
</gene>
<proteinExistence type="predicted"/>
<protein>
    <submittedName>
        <fullName evidence="1">Uncharacterized protein</fullName>
    </submittedName>
</protein>
<accession>A0A0F9PDC3</accession>
<sequence>MNKILLILLLGLVGGAITGGLFVVGGPGRARAERQDTVRLADLRSLHTYLRCPGRSKRLLPVALDDISYCPGSLGAAGEAPNFRDRVSNESYVYTRLDDHRFEICATMALDLAKVRGRLVYEKGVVWRAQNVICLPGDNEVHTR</sequence>
<comment type="caution">
    <text evidence="1">The sequence shown here is derived from an EMBL/GenBank/DDBJ whole genome shotgun (WGS) entry which is preliminary data.</text>
</comment>
<reference evidence="1" key="1">
    <citation type="journal article" date="2015" name="Nature">
        <title>Complex archaea that bridge the gap between prokaryotes and eukaryotes.</title>
        <authorList>
            <person name="Spang A."/>
            <person name="Saw J.H."/>
            <person name="Jorgensen S.L."/>
            <person name="Zaremba-Niedzwiedzka K."/>
            <person name="Martijn J."/>
            <person name="Lind A.E."/>
            <person name="van Eijk R."/>
            <person name="Schleper C."/>
            <person name="Guy L."/>
            <person name="Ettema T.J."/>
        </authorList>
    </citation>
    <scope>NUCLEOTIDE SEQUENCE</scope>
</reference>
<name>A0A0F9PDC3_9ZZZZ</name>
<evidence type="ECO:0000313" key="1">
    <source>
        <dbReference type="EMBL" id="KKN22487.1"/>
    </source>
</evidence>
<dbReference type="AlphaFoldDB" id="A0A0F9PDC3"/>